<organism evidence="4 5">
    <name type="scientific">Acetobacter garciniae</name>
    <dbReference type="NCBI Taxonomy" id="2817435"/>
    <lineage>
        <taxon>Bacteria</taxon>
        <taxon>Pseudomonadati</taxon>
        <taxon>Pseudomonadota</taxon>
        <taxon>Alphaproteobacteria</taxon>
        <taxon>Acetobacterales</taxon>
        <taxon>Acetobacteraceae</taxon>
        <taxon>Acetobacter</taxon>
    </lineage>
</organism>
<keyword evidence="2" id="KW-0503">Monooxygenase</keyword>
<dbReference type="Gene3D" id="3.20.20.30">
    <property type="entry name" value="Luciferase-like domain"/>
    <property type="match status" value="1"/>
</dbReference>
<dbReference type="InterPro" id="IPR011251">
    <property type="entry name" value="Luciferase-like_dom"/>
</dbReference>
<accession>A0A939KM82</accession>
<dbReference type="AlphaFoldDB" id="A0A939KM82"/>
<evidence type="ECO:0000256" key="1">
    <source>
        <dbReference type="ARBA" id="ARBA00023002"/>
    </source>
</evidence>
<evidence type="ECO:0000256" key="2">
    <source>
        <dbReference type="ARBA" id="ARBA00023033"/>
    </source>
</evidence>
<dbReference type="GO" id="GO:0016705">
    <property type="term" value="F:oxidoreductase activity, acting on paired donors, with incorporation or reduction of molecular oxygen"/>
    <property type="evidence" value="ECO:0007669"/>
    <property type="project" value="InterPro"/>
</dbReference>
<gene>
    <name evidence="4" type="ORF">J2D77_03705</name>
</gene>
<sequence length="344" mass="38902">MKFSLFVHMERYRAEQSHAELFDELEQLVQIAEAGGMETAWIGEHHGMEFTIAPNPFINIAYLASKTSRIRLGTGTVIAPFWHPLRLAGEAALTDIATKGRLDLGIARGAYAFEYERMLPGLDAWTAGQRMRELVPTLRKLWAGDYAHEGEFWSFPKSTAVPKPMGGDMPLWLAARDPNSHAFAVENGCNVQVTPLASGDEEVQSLMDRFKAACALHPHVSRPEVMLLLHTYVGADDADTEQAVRELSRFYCYFGAWFKNQRTIENGFIEQLSEQDMAEMTMFSPDVIRKNLVIGKPDSVIGRLKSYEAMGYDQYSFWIDSLMPFERKKASLERFINEVMPAFA</sequence>
<dbReference type="GO" id="GO:0005829">
    <property type="term" value="C:cytosol"/>
    <property type="evidence" value="ECO:0007669"/>
    <property type="project" value="TreeGrafter"/>
</dbReference>
<comment type="caution">
    <text evidence="4">The sequence shown here is derived from an EMBL/GenBank/DDBJ whole genome shotgun (WGS) entry which is preliminary data.</text>
</comment>
<dbReference type="GO" id="GO:0004497">
    <property type="term" value="F:monooxygenase activity"/>
    <property type="evidence" value="ECO:0007669"/>
    <property type="project" value="UniProtKB-KW"/>
</dbReference>
<dbReference type="RefSeq" id="WP_207844898.1">
    <property type="nucleotide sequence ID" value="NZ_JAFVMH010000001.1"/>
</dbReference>
<dbReference type="PANTHER" id="PTHR30137:SF8">
    <property type="entry name" value="BLR5498 PROTEIN"/>
    <property type="match status" value="1"/>
</dbReference>
<dbReference type="InterPro" id="IPR036661">
    <property type="entry name" value="Luciferase-like_sf"/>
</dbReference>
<name>A0A939KM82_9PROT</name>
<evidence type="ECO:0000313" key="5">
    <source>
        <dbReference type="Proteomes" id="UP000664073"/>
    </source>
</evidence>
<dbReference type="SUPFAM" id="SSF51679">
    <property type="entry name" value="Bacterial luciferase-like"/>
    <property type="match status" value="1"/>
</dbReference>
<dbReference type="Proteomes" id="UP000664073">
    <property type="component" value="Unassembled WGS sequence"/>
</dbReference>
<proteinExistence type="predicted"/>
<feature type="domain" description="Luciferase-like" evidence="3">
    <location>
        <begin position="1"/>
        <end position="314"/>
    </location>
</feature>
<dbReference type="Pfam" id="PF00296">
    <property type="entry name" value="Bac_luciferase"/>
    <property type="match status" value="1"/>
</dbReference>
<protein>
    <submittedName>
        <fullName evidence="4">LLM class flavin-dependent oxidoreductase</fullName>
    </submittedName>
</protein>
<dbReference type="EMBL" id="JAFVMH010000001">
    <property type="protein sequence ID" value="MBO1324265.1"/>
    <property type="molecule type" value="Genomic_DNA"/>
</dbReference>
<dbReference type="PANTHER" id="PTHR30137">
    <property type="entry name" value="LUCIFERASE-LIKE MONOOXYGENASE"/>
    <property type="match status" value="1"/>
</dbReference>
<dbReference type="InterPro" id="IPR050766">
    <property type="entry name" value="Bact_Lucif_Oxidored"/>
</dbReference>
<keyword evidence="1" id="KW-0560">Oxidoreductase</keyword>
<keyword evidence="5" id="KW-1185">Reference proteome</keyword>
<evidence type="ECO:0000259" key="3">
    <source>
        <dbReference type="Pfam" id="PF00296"/>
    </source>
</evidence>
<evidence type="ECO:0000313" key="4">
    <source>
        <dbReference type="EMBL" id="MBO1324265.1"/>
    </source>
</evidence>
<reference evidence="4" key="1">
    <citation type="submission" date="2021-03" db="EMBL/GenBank/DDBJ databases">
        <title>The complete genome sequence of Acetobacter sp. TBRC 12339.</title>
        <authorList>
            <person name="Charoenyingcharoen P."/>
            <person name="Yukphan P."/>
        </authorList>
    </citation>
    <scope>NUCLEOTIDE SEQUENCE</scope>
    <source>
        <strain evidence="4">TBRC 12339</strain>
    </source>
</reference>